<organism evidence="7 12">
    <name type="scientific">Niallia alba</name>
    <dbReference type="NCBI Taxonomy" id="2729105"/>
    <lineage>
        <taxon>Bacteria</taxon>
        <taxon>Bacillati</taxon>
        <taxon>Bacillota</taxon>
        <taxon>Bacilli</taxon>
        <taxon>Bacillales</taxon>
        <taxon>Bacillaceae</taxon>
        <taxon>Niallia</taxon>
    </lineage>
</organism>
<comment type="function">
    <text evidence="1">Involved in the transposition of the insertion sequence.</text>
</comment>
<evidence type="ECO:0000313" key="9">
    <source>
        <dbReference type="EMBL" id="NMO78330.1"/>
    </source>
</evidence>
<dbReference type="GO" id="GO:0004803">
    <property type="term" value="F:transposase activity"/>
    <property type="evidence" value="ECO:0007669"/>
    <property type="project" value="InterPro"/>
</dbReference>
<evidence type="ECO:0000313" key="7">
    <source>
        <dbReference type="EMBL" id="NMO77631.1"/>
    </source>
</evidence>
<evidence type="ECO:0000313" key="8">
    <source>
        <dbReference type="EMBL" id="NMO78052.1"/>
    </source>
</evidence>
<name>A0A7Y0K891_9BACI</name>
<dbReference type="Gene3D" id="3.30.420.10">
    <property type="entry name" value="Ribonuclease H-like superfamily/Ribonuclease H"/>
    <property type="match status" value="1"/>
</dbReference>
<evidence type="ECO:0000313" key="11">
    <source>
        <dbReference type="EMBL" id="NMO79423.1"/>
    </source>
</evidence>
<dbReference type="InterPro" id="IPR048020">
    <property type="entry name" value="Transpos_IS3"/>
</dbReference>
<dbReference type="InterPro" id="IPR001584">
    <property type="entry name" value="Integrase_cat-core"/>
</dbReference>
<dbReference type="EMBL" id="JABBPK010000001">
    <property type="protein sequence ID" value="NMO78330.1"/>
    <property type="molecule type" value="Genomic_DNA"/>
</dbReference>
<dbReference type="EMBL" id="JABBPK010000001">
    <property type="protein sequence ID" value="NMO75707.1"/>
    <property type="molecule type" value="Genomic_DNA"/>
</dbReference>
<dbReference type="InterPro" id="IPR025948">
    <property type="entry name" value="HTH-like_dom"/>
</dbReference>
<dbReference type="EMBL" id="JABBPK010000001">
    <property type="protein sequence ID" value="NMO79423.1"/>
    <property type="molecule type" value="Genomic_DNA"/>
</dbReference>
<dbReference type="InterPro" id="IPR002514">
    <property type="entry name" value="Transposase_8"/>
</dbReference>
<dbReference type="PANTHER" id="PTHR46889:SF5">
    <property type="entry name" value="INTEGRASE PROTEIN"/>
    <property type="match status" value="1"/>
</dbReference>
<accession>A0A7Y0K891</accession>
<dbReference type="EMBL" id="JABBPK010000001">
    <property type="protein sequence ID" value="NMO79040.1"/>
    <property type="molecule type" value="Genomic_DNA"/>
</dbReference>
<evidence type="ECO:0000256" key="1">
    <source>
        <dbReference type="ARBA" id="ARBA00002286"/>
    </source>
</evidence>
<sequence>MKRIKHSKEFKLQVIKEAQDTGKNTLVARRYDLNPNMVSRWVREYKDGKFGEVDVAVLPDIDSKELSKENEKLKMLLGEKDLEIAILRDLIKKKNPPLAEKHEVANKWIQKGYSISKVLKIIGIPRSTYYYQKNYRVEEKKVSEGRPAPGYSIQEDGQKISDEQIKEFLLEEIAGDCYNYGYRKLTKVLRRKYKLKINKKKVYRICKELGILRPQRQKKVSYPRKLARNRIITRSNQLWEADIKYGFIEGEDRFFFVMSIIDVYDRGIITYHMGLSCTGDDVKQTLKRALLKRQQYDELEKPVIRTDNGPQFISHTFEKFCEDSKIEHERIPPRTPNMNAHIESFHRIFEDDCLSRWQFETYTEAYQEVMNFMEFYNERRMHSSILDLSPKEFYQKQDSLVIKEVRV</sequence>
<gene>
    <name evidence="3" type="ORF">HHU08_01455</name>
    <name evidence="4" type="ORF">HHU08_10620</name>
    <name evidence="5" type="ORF">HHU08_10645</name>
    <name evidence="6" type="ORF">HHU08_10705</name>
    <name evidence="7" type="ORF">HHU08_11555</name>
    <name evidence="8" type="ORF">HHU08_13765</name>
    <name evidence="9" type="ORF">HHU08_15190</name>
    <name evidence="10" type="ORF">HHU08_18945</name>
    <name evidence="11" type="ORF">HHU08_21015</name>
</gene>
<dbReference type="GO" id="GO:0006313">
    <property type="term" value="P:DNA transposition"/>
    <property type="evidence" value="ECO:0007669"/>
    <property type="project" value="InterPro"/>
</dbReference>
<dbReference type="Pfam" id="PF13276">
    <property type="entry name" value="HTH_21"/>
    <property type="match status" value="1"/>
</dbReference>
<protein>
    <submittedName>
        <fullName evidence="7">IS3 family transposase</fullName>
    </submittedName>
</protein>
<dbReference type="Proteomes" id="UP000588491">
    <property type="component" value="Unassembled WGS sequence"/>
</dbReference>
<dbReference type="Pfam" id="PF13333">
    <property type="entry name" value="rve_2"/>
    <property type="match status" value="1"/>
</dbReference>
<dbReference type="InterPro" id="IPR012337">
    <property type="entry name" value="RNaseH-like_sf"/>
</dbReference>
<dbReference type="SUPFAM" id="SSF46689">
    <property type="entry name" value="Homeodomain-like"/>
    <property type="match status" value="1"/>
</dbReference>
<dbReference type="InterPro" id="IPR036397">
    <property type="entry name" value="RNaseH_sf"/>
</dbReference>
<dbReference type="Pfam" id="PF01527">
    <property type="entry name" value="HTH_Tnp_1"/>
    <property type="match status" value="1"/>
</dbReference>
<dbReference type="EMBL" id="JABBPK010000001">
    <property type="protein sequence ID" value="NMO77456.1"/>
    <property type="molecule type" value="Genomic_DNA"/>
</dbReference>
<proteinExistence type="predicted"/>
<feature type="domain" description="Integrase catalytic" evidence="2">
    <location>
        <begin position="219"/>
        <end position="398"/>
    </location>
</feature>
<dbReference type="EMBL" id="JABBPK010000001">
    <property type="protein sequence ID" value="NMO77631.1"/>
    <property type="molecule type" value="Genomic_DNA"/>
</dbReference>
<evidence type="ECO:0000313" key="12">
    <source>
        <dbReference type="Proteomes" id="UP000588491"/>
    </source>
</evidence>
<evidence type="ECO:0000313" key="4">
    <source>
        <dbReference type="EMBL" id="NMO77452.1"/>
    </source>
</evidence>
<reference evidence="7 12" key="1">
    <citation type="submission" date="2020-04" db="EMBL/GenBank/DDBJ databases">
        <title>Bacillus sp. UniB3 isolated from commercial digestive syrup.</title>
        <authorList>
            <person name="Thorat V."/>
            <person name="Kirdat K."/>
            <person name="Tiwarekar B."/>
            <person name="Yadav A."/>
        </authorList>
    </citation>
    <scope>NUCLEOTIDE SEQUENCE [LARGE SCALE GENOMIC DNA]</scope>
    <source>
        <strain evidence="7 12">UniB3</strain>
    </source>
</reference>
<dbReference type="AlphaFoldDB" id="A0A7Y0K891"/>
<dbReference type="PROSITE" id="PS50994">
    <property type="entry name" value="INTEGRASE"/>
    <property type="match status" value="1"/>
</dbReference>
<dbReference type="GO" id="GO:0015074">
    <property type="term" value="P:DNA integration"/>
    <property type="evidence" value="ECO:0007669"/>
    <property type="project" value="InterPro"/>
</dbReference>
<evidence type="ECO:0000313" key="6">
    <source>
        <dbReference type="EMBL" id="NMO77468.1"/>
    </source>
</evidence>
<evidence type="ECO:0000313" key="3">
    <source>
        <dbReference type="EMBL" id="NMO75707.1"/>
    </source>
</evidence>
<evidence type="ECO:0000313" key="5">
    <source>
        <dbReference type="EMBL" id="NMO77456.1"/>
    </source>
</evidence>
<dbReference type="Pfam" id="PF00665">
    <property type="entry name" value="rve"/>
    <property type="match status" value="1"/>
</dbReference>
<dbReference type="EMBL" id="JABBPK010000001">
    <property type="protein sequence ID" value="NMO77468.1"/>
    <property type="molecule type" value="Genomic_DNA"/>
</dbReference>
<dbReference type="InterPro" id="IPR050900">
    <property type="entry name" value="Transposase_IS3/IS150/IS904"/>
</dbReference>
<keyword evidence="12" id="KW-1185">Reference proteome</keyword>
<dbReference type="InterPro" id="IPR009057">
    <property type="entry name" value="Homeodomain-like_sf"/>
</dbReference>
<evidence type="ECO:0000313" key="10">
    <source>
        <dbReference type="EMBL" id="NMO79040.1"/>
    </source>
</evidence>
<dbReference type="SUPFAM" id="SSF53098">
    <property type="entry name" value="Ribonuclease H-like"/>
    <property type="match status" value="1"/>
</dbReference>
<comment type="caution">
    <text evidence="7">The sequence shown here is derived from an EMBL/GenBank/DDBJ whole genome shotgun (WGS) entry which is preliminary data.</text>
</comment>
<dbReference type="EMBL" id="JABBPK010000001">
    <property type="protein sequence ID" value="NMO77452.1"/>
    <property type="molecule type" value="Genomic_DNA"/>
</dbReference>
<dbReference type="NCBIfam" id="NF033516">
    <property type="entry name" value="transpos_IS3"/>
    <property type="match status" value="1"/>
</dbReference>
<dbReference type="PANTHER" id="PTHR46889">
    <property type="entry name" value="TRANSPOSASE INSF FOR INSERTION SEQUENCE IS3B-RELATED"/>
    <property type="match status" value="1"/>
</dbReference>
<evidence type="ECO:0000259" key="2">
    <source>
        <dbReference type="PROSITE" id="PS50994"/>
    </source>
</evidence>
<dbReference type="EMBL" id="JABBPK010000001">
    <property type="protein sequence ID" value="NMO78052.1"/>
    <property type="molecule type" value="Genomic_DNA"/>
</dbReference>
<dbReference type="GO" id="GO:0003677">
    <property type="term" value="F:DNA binding"/>
    <property type="evidence" value="ECO:0007669"/>
    <property type="project" value="InterPro"/>
</dbReference>